<dbReference type="EMBL" id="CP059733">
    <property type="protein sequence ID" value="WDE07109.1"/>
    <property type="molecule type" value="Genomic_DNA"/>
</dbReference>
<keyword evidence="1" id="KW-0732">Signal</keyword>
<feature type="chain" id="PRO_5042194705" evidence="1">
    <location>
        <begin position="21"/>
        <end position="160"/>
    </location>
</feature>
<sequence length="160" mass="17570">MKLKFIGVLASFIFSGSVLAASGSAVIPNFVTDGTGFYTYIYLSNITEKDVNVEVDLYAQNGTIITDNNVINTGVISMYPTDLSDYTENAEGNTAVFTIPAHKSYALIVKKPAYDAGHGFIRWKQDSTRRQALVAHARVYRGQTSRENVYAVPINNGMPF</sequence>
<dbReference type="Proteomes" id="UP000032352">
    <property type="component" value="Chromosome"/>
</dbReference>
<feature type="signal peptide" evidence="1">
    <location>
        <begin position="1"/>
        <end position="20"/>
    </location>
</feature>
<dbReference type="RefSeq" id="WP_044841669.1">
    <property type="nucleotide sequence ID" value="NZ_CP059733.1"/>
</dbReference>
<evidence type="ECO:0000256" key="1">
    <source>
        <dbReference type="SAM" id="SignalP"/>
    </source>
</evidence>
<reference evidence="2 3" key="1">
    <citation type="journal article" date="2015" name="Genome Announc.">
        <title>Draft Genome Sequences of Marine Isolates of Thalassomonas viridans and Thalassomonas actiniarum.</title>
        <authorList>
            <person name="Olonade I."/>
            <person name="van Zyl L.J."/>
            <person name="Trindade M."/>
        </authorList>
    </citation>
    <scope>NUCLEOTIDE SEQUENCE [LARGE SCALE GENOMIC DNA]</scope>
    <source>
        <strain evidence="2 3">XOM25</strain>
    </source>
</reference>
<dbReference type="AlphaFoldDB" id="A0AAF0CC43"/>
<gene>
    <name evidence="2" type="ORF">SG34_009565</name>
</gene>
<organism evidence="2 3">
    <name type="scientific">Thalassomonas viridans</name>
    <dbReference type="NCBI Taxonomy" id="137584"/>
    <lineage>
        <taxon>Bacteria</taxon>
        <taxon>Pseudomonadati</taxon>
        <taxon>Pseudomonadota</taxon>
        <taxon>Gammaproteobacteria</taxon>
        <taxon>Alteromonadales</taxon>
        <taxon>Colwelliaceae</taxon>
        <taxon>Thalassomonas</taxon>
    </lineage>
</organism>
<dbReference type="KEGG" id="tvd:SG34_009565"/>
<accession>A0AAF0CC43</accession>
<proteinExistence type="predicted"/>
<protein>
    <submittedName>
        <fullName evidence="2">Uncharacterized protein</fullName>
    </submittedName>
</protein>
<reference evidence="2 3" key="2">
    <citation type="journal article" date="2022" name="Mar. Drugs">
        <title>Bioassay-Guided Fractionation Leads to the Detection of Cholic Acid Generated by the Rare Thalassomonas sp.</title>
        <authorList>
            <person name="Pheiffer F."/>
            <person name="Schneider Y.K."/>
            <person name="Hansen E.H."/>
            <person name="Andersen J.H."/>
            <person name="Isaksson J."/>
            <person name="Busche T."/>
            <person name="R C."/>
            <person name="Kalinowski J."/>
            <person name="Zyl L.V."/>
            <person name="Trindade M."/>
        </authorList>
    </citation>
    <scope>NUCLEOTIDE SEQUENCE [LARGE SCALE GENOMIC DNA]</scope>
    <source>
        <strain evidence="2 3">XOM25</strain>
    </source>
</reference>
<evidence type="ECO:0000313" key="3">
    <source>
        <dbReference type="Proteomes" id="UP000032352"/>
    </source>
</evidence>
<keyword evidence="3" id="KW-1185">Reference proteome</keyword>
<evidence type="ECO:0000313" key="2">
    <source>
        <dbReference type="EMBL" id="WDE07109.1"/>
    </source>
</evidence>
<name>A0AAF0CC43_9GAMM</name>